<dbReference type="PRINTS" id="PR00299">
    <property type="entry name" value="ACRYSTALLIN"/>
</dbReference>
<dbReference type="PANTHER" id="PTHR45640">
    <property type="entry name" value="HEAT SHOCK PROTEIN HSP-12.2-RELATED"/>
    <property type="match status" value="1"/>
</dbReference>
<comment type="similarity">
    <text evidence="1 2">Belongs to the small heat shock protein (HSP20) family.</text>
</comment>
<accession>A0AAD4RBS4</accession>
<dbReference type="PROSITE" id="PS01031">
    <property type="entry name" value="SHSP"/>
    <property type="match status" value="1"/>
</dbReference>
<evidence type="ECO:0000256" key="3">
    <source>
        <dbReference type="SAM" id="MobiDB-lite"/>
    </source>
</evidence>
<dbReference type="GO" id="GO:0051082">
    <property type="term" value="F:unfolded protein binding"/>
    <property type="evidence" value="ECO:0007669"/>
    <property type="project" value="TreeGrafter"/>
</dbReference>
<dbReference type="SUPFAM" id="SSF49764">
    <property type="entry name" value="HSP20-like chaperones"/>
    <property type="match status" value="1"/>
</dbReference>
<dbReference type="Pfam" id="PF00011">
    <property type="entry name" value="HSP20"/>
    <property type="match status" value="1"/>
</dbReference>
<comment type="caution">
    <text evidence="5">The sequence shown here is derived from an EMBL/GenBank/DDBJ whole genome shotgun (WGS) entry which is preliminary data.</text>
</comment>
<evidence type="ECO:0000256" key="1">
    <source>
        <dbReference type="PROSITE-ProRule" id="PRU00285"/>
    </source>
</evidence>
<dbReference type="CDD" id="cd06526">
    <property type="entry name" value="metazoan_ACD"/>
    <property type="match status" value="1"/>
</dbReference>
<dbReference type="EMBL" id="JAKKPZ010000002">
    <property type="protein sequence ID" value="KAI1725479.1"/>
    <property type="molecule type" value="Genomic_DNA"/>
</dbReference>
<evidence type="ECO:0000259" key="4">
    <source>
        <dbReference type="PROSITE" id="PS01031"/>
    </source>
</evidence>
<feature type="compositionally biased region" description="Low complexity" evidence="3">
    <location>
        <begin position="65"/>
        <end position="83"/>
    </location>
</feature>
<organism evidence="5 6">
    <name type="scientific">Ditylenchus destructor</name>
    <dbReference type="NCBI Taxonomy" id="166010"/>
    <lineage>
        <taxon>Eukaryota</taxon>
        <taxon>Metazoa</taxon>
        <taxon>Ecdysozoa</taxon>
        <taxon>Nematoda</taxon>
        <taxon>Chromadorea</taxon>
        <taxon>Rhabditida</taxon>
        <taxon>Tylenchina</taxon>
        <taxon>Tylenchomorpha</taxon>
        <taxon>Sphaerularioidea</taxon>
        <taxon>Anguinidae</taxon>
        <taxon>Anguininae</taxon>
        <taxon>Ditylenchus</taxon>
    </lineage>
</organism>
<dbReference type="InterPro" id="IPR001436">
    <property type="entry name" value="Alpha-crystallin/sHSP_animal"/>
</dbReference>
<feature type="region of interest" description="Disordered" evidence="3">
    <location>
        <begin position="58"/>
        <end position="87"/>
    </location>
</feature>
<dbReference type="GO" id="GO:0009408">
    <property type="term" value="P:response to heat"/>
    <property type="evidence" value="ECO:0007669"/>
    <property type="project" value="TreeGrafter"/>
</dbReference>
<feature type="domain" description="SHSP" evidence="4">
    <location>
        <begin position="101"/>
        <end position="200"/>
    </location>
</feature>
<dbReference type="Gene3D" id="2.60.40.790">
    <property type="match status" value="1"/>
</dbReference>
<dbReference type="InterPro" id="IPR008978">
    <property type="entry name" value="HSP20-like_chaperone"/>
</dbReference>
<proteinExistence type="inferred from homology"/>
<evidence type="ECO:0000256" key="2">
    <source>
        <dbReference type="RuleBase" id="RU003616"/>
    </source>
</evidence>
<dbReference type="AlphaFoldDB" id="A0AAD4RBS4"/>
<sequence>MSGPPQPAGEPREVNVTRSNYSVIDNEFDSMRERFEGEMRRVEDEMQRLRHEFEGYKPVAGSGVSSRPFSSTTPSNFPSGGSSAMPNGSNSLMSTRPVYDPYLDNLKSPLIKDESDGKTLRLRFDVAQYKPEEVTVKTVDNRLLVHAKHEEKTPSRTVYREYNQEFMLPRGTNPELISSTLSTDGILTVEAPLPQLAIQQ</sequence>
<dbReference type="Proteomes" id="UP001201812">
    <property type="component" value="Unassembled WGS sequence"/>
</dbReference>
<evidence type="ECO:0000313" key="5">
    <source>
        <dbReference type="EMBL" id="KAI1725479.1"/>
    </source>
</evidence>
<reference evidence="5" key="1">
    <citation type="submission" date="2022-01" db="EMBL/GenBank/DDBJ databases">
        <title>Genome Sequence Resource for Two Populations of Ditylenchus destructor, the Migratory Endoparasitic Phytonematode.</title>
        <authorList>
            <person name="Zhang H."/>
            <person name="Lin R."/>
            <person name="Xie B."/>
        </authorList>
    </citation>
    <scope>NUCLEOTIDE SEQUENCE</scope>
    <source>
        <strain evidence="5">BazhouSP</strain>
    </source>
</reference>
<dbReference type="PANTHER" id="PTHR45640:SF26">
    <property type="entry name" value="RE23625P"/>
    <property type="match status" value="1"/>
</dbReference>
<gene>
    <name evidence="5" type="ORF">DdX_02138</name>
</gene>
<feature type="region of interest" description="Disordered" evidence="3">
    <location>
        <begin position="1"/>
        <end position="20"/>
    </location>
</feature>
<keyword evidence="6" id="KW-1185">Reference proteome</keyword>
<dbReference type="InterPro" id="IPR002068">
    <property type="entry name" value="A-crystallin/Hsp20_dom"/>
</dbReference>
<evidence type="ECO:0000313" key="6">
    <source>
        <dbReference type="Proteomes" id="UP001201812"/>
    </source>
</evidence>
<protein>
    <submittedName>
        <fullName evidence="5">Hsp20/alpha crystallin family domain-containing protein</fullName>
    </submittedName>
</protein>
<dbReference type="GO" id="GO:0042026">
    <property type="term" value="P:protein refolding"/>
    <property type="evidence" value="ECO:0007669"/>
    <property type="project" value="TreeGrafter"/>
</dbReference>
<dbReference type="GO" id="GO:0005737">
    <property type="term" value="C:cytoplasm"/>
    <property type="evidence" value="ECO:0007669"/>
    <property type="project" value="TreeGrafter"/>
</dbReference>
<name>A0AAD4RBS4_9BILA</name>
<dbReference type="GO" id="GO:0005634">
    <property type="term" value="C:nucleus"/>
    <property type="evidence" value="ECO:0007669"/>
    <property type="project" value="TreeGrafter"/>
</dbReference>
<dbReference type="FunFam" id="2.60.40.790:FF:000038">
    <property type="entry name" value="BMA-HSP-25, isoform c"/>
    <property type="match status" value="1"/>
</dbReference>